<reference evidence="1" key="1">
    <citation type="submission" date="2021-06" db="EMBL/GenBank/DDBJ databases">
        <authorList>
            <person name="Kallberg Y."/>
            <person name="Tangrot J."/>
            <person name="Rosling A."/>
        </authorList>
    </citation>
    <scope>NUCLEOTIDE SEQUENCE</scope>
    <source>
        <strain evidence="1">MA461A</strain>
    </source>
</reference>
<evidence type="ECO:0000313" key="1">
    <source>
        <dbReference type="EMBL" id="CAG8842591.1"/>
    </source>
</evidence>
<keyword evidence="2" id="KW-1185">Reference proteome</keyword>
<organism evidence="1 2">
    <name type="scientific">Racocetra persica</name>
    <dbReference type="NCBI Taxonomy" id="160502"/>
    <lineage>
        <taxon>Eukaryota</taxon>
        <taxon>Fungi</taxon>
        <taxon>Fungi incertae sedis</taxon>
        <taxon>Mucoromycota</taxon>
        <taxon>Glomeromycotina</taxon>
        <taxon>Glomeromycetes</taxon>
        <taxon>Diversisporales</taxon>
        <taxon>Gigasporaceae</taxon>
        <taxon>Racocetra</taxon>
    </lineage>
</organism>
<name>A0ACA9SKJ3_9GLOM</name>
<accession>A0ACA9SKJ3</accession>
<evidence type="ECO:0000313" key="2">
    <source>
        <dbReference type="Proteomes" id="UP000789920"/>
    </source>
</evidence>
<comment type="caution">
    <text evidence="1">The sequence shown here is derived from an EMBL/GenBank/DDBJ whole genome shotgun (WGS) entry which is preliminary data.</text>
</comment>
<gene>
    <name evidence="1" type="ORF">RPERSI_LOCUS32389</name>
</gene>
<feature type="non-terminal residue" evidence="1">
    <location>
        <position position="1"/>
    </location>
</feature>
<dbReference type="Proteomes" id="UP000789920">
    <property type="component" value="Unassembled WGS sequence"/>
</dbReference>
<feature type="non-terminal residue" evidence="1">
    <location>
        <position position="117"/>
    </location>
</feature>
<proteinExistence type="predicted"/>
<dbReference type="EMBL" id="CAJVQC010134820">
    <property type="protein sequence ID" value="CAG8842591.1"/>
    <property type="molecule type" value="Genomic_DNA"/>
</dbReference>
<protein>
    <submittedName>
        <fullName evidence="1">16126_t:CDS:1</fullName>
    </submittedName>
</protein>
<sequence>GERLDQPNFKLDRIYDYVQLGGNAWDITVAESEVIEIVENHEGQENTGGDTVRPASTSVYIEKISRVENEETEEKDFLEQAINALPSDALKKSSNYTATIDIPMGSYTQQIIGFNSS</sequence>